<dbReference type="InterPro" id="IPR032861">
    <property type="entry name" value="TAXi_N"/>
</dbReference>
<dbReference type="InterPro" id="IPR051708">
    <property type="entry name" value="Plant_Aspart_Prot_A1"/>
</dbReference>
<dbReference type="GO" id="GO:0005576">
    <property type="term" value="C:extracellular region"/>
    <property type="evidence" value="ECO:0007669"/>
    <property type="project" value="TreeGrafter"/>
</dbReference>
<keyword evidence="10" id="KW-1133">Transmembrane helix</keyword>
<dbReference type="EMBL" id="RWGY01000009">
    <property type="protein sequence ID" value="TVU34739.1"/>
    <property type="molecule type" value="Genomic_DNA"/>
</dbReference>
<dbReference type="GO" id="GO:0003735">
    <property type="term" value="F:structural constituent of ribosome"/>
    <property type="evidence" value="ECO:0007669"/>
    <property type="project" value="InterPro"/>
</dbReference>
<feature type="region of interest" description="Disordered" evidence="9">
    <location>
        <begin position="122"/>
        <end position="146"/>
    </location>
</feature>
<dbReference type="Gene3D" id="2.40.70.10">
    <property type="entry name" value="Acid Proteases"/>
    <property type="match status" value="2"/>
</dbReference>
<evidence type="ECO:0000256" key="7">
    <source>
        <dbReference type="ARBA" id="ARBA00023180"/>
    </source>
</evidence>
<dbReference type="HAMAP" id="MF_00391">
    <property type="entry name" value="Ribosomal_bL34"/>
    <property type="match status" value="1"/>
</dbReference>
<dbReference type="InterPro" id="IPR034161">
    <property type="entry name" value="Pepsin-like_plant"/>
</dbReference>
<dbReference type="PANTHER" id="PTHR47967:SF96">
    <property type="entry name" value="OS08G0207800 PROTEIN"/>
    <property type="match status" value="1"/>
</dbReference>
<dbReference type="PROSITE" id="PS51767">
    <property type="entry name" value="PEPTIDASE_A1"/>
    <property type="match status" value="1"/>
</dbReference>
<keyword evidence="8" id="KW-0687">Ribonucleoprotein</keyword>
<comment type="similarity">
    <text evidence="2">Belongs to the bacterial ribosomal protein bL34 family.</text>
</comment>
<dbReference type="SUPFAM" id="SSF50630">
    <property type="entry name" value="Acid proteases"/>
    <property type="match status" value="1"/>
</dbReference>
<dbReference type="InterPro" id="IPR021109">
    <property type="entry name" value="Peptidase_aspartic_dom_sf"/>
</dbReference>
<dbReference type="InterPro" id="IPR000271">
    <property type="entry name" value="Ribosomal_bL34"/>
</dbReference>
<feature type="domain" description="Peptidase A1" evidence="11">
    <location>
        <begin position="301"/>
        <end position="649"/>
    </location>
</feature>
<dbReference type="Proteomes" id="UP000324897">
    <property type="component" value="Unassembled WGS sequence"/>
</dbReference>
<keyword evidence="10" id="KW-0472">Membrane</keyword>
<dbReference type="Gramene" id="TVU34739">
    <property type="protein sequence ID" value="TVU34739"/>
    <property type="gene ID" value="EJB05_16589"/>
</dbReference>
<dbReference type="Pfam" id="PF00468">
    <property type="entry name" value="Ribosomal_L34"/>
    <property type="match status" value="1"/>
</dbReference>
<dbReference type="GO" id="GO:0004190">
    <property type="term" value="F:aspartic-type endopeptidase activity"/>
    <property type="evidence" value="ECO:0007669"/>
    <property type="project" value="UniProtKB-KW"/>
</dbReference>
<comment type="similarity">
    <text evidence="1">Belongs to the peptidase A1 family.</text>
</comment>
<dbReference type="Pfam" id="PF14543">
    <property type="entry name" value="TAXi_N"/>
    <property type="match status" value="1"/>
</dbReference>
<gene>
    <name evidence="12" type="ORF">EJB05_16589</name>
</gene>
<protein>
    <recommendedName>
        <fullName evidence="11">Peptidase A1 domain-containing protein</fullName>
    </recommendedName>
</protein>
<comment type="caution">
    <text evidence="12">The sequence shown here is derived from an EMBL/GenBank/DDBJ whole genome shotgun (WGS) entry which is preliminary data.</text>
</comment>
<evidence type="ECO:0000259" key="11">
    <source>
        <dbReference type="PROSITE" id="PS51767"/>
    </source>
</evidence>
<dbReference type="Gene3D" id="1.10.287.3980">
    <property type="match status" value="1"/>
</dbReference>
<keyword evidence="10" id="KW-0812">Transmembrane</keyword>
<keyword evidence="4" id="KW-0064">Aspartyl protease</keyword>
<dbReference type="PANTHER" id="PTHR47967">
    <property type="entry name" value="OS07G0603500 PROTEIN-RELATED"/>
    <property type="match status" value="1"/>
</dbReference>
<evidence type="ECO:0000313" key="12">
    <source>
        <dbReference type="EMBL" id="TVU34739.1"/>
    </source>
</evidence>
<evidence type="ECO:0000256" key="8">
    <source>
        <dbReference type="ARBA" id="ARBA00023274"/>
    </source>
</evidence>
<dbReference type="InterPro" id="IPR032799">
    <property type="entry name" value="TAXi_C"/>
</dbReference>
<dbReference type="InterPro" id="IPR033121">
    <property type="entry name" value="PEPTIDASE_A1"/>
</dbReference>
<dbReference type="AlphaFoldDB" id="A0A5J9VF22"/>
<dbReference type="GO" id="GO:0006412">
    <property type="term" value="P:translation"/>
    <property type="evidence" value="ECO:0007669"/>
    <property type="project" value="InterPro"/>
</dbReference>
<proteinExistence type="inferred from homology"/>
<accession>A0A5J9VF22</accession>
<dbReference type="CDD" id="cd05476">
    <property type="entry name" value="pepsin_A_like_plant"/>
    <property type="match status" value="1"/>
</dbReference>
<keyword evidence="5" id="KW-0378">Hydrolase</keyword>
<evidence type="ECO:0000256" key="3">
    <source>
        <dbReference type="ARBA" id="ARBA00022670"/>
    </source>
</evidence>
<evidence type="ECO:0000256" key="2">
    <source>
        <dbReference type="ARBA" id="ARBA00010111"/>
    </source>
</evidence>
<evidence type="ECO:0000256" key="6">
    <source>
        <dbReference type="ARBA" id="ARBA00022980"/>
    </source>
</evidence>
<feature type="compositionally biased region" description="Basic residues" evidence="9">
    <location>
        <begin position="122"/>
        <end position="134"/>
    </location>
</feature>
<evidence type="ECO:0000256" key="9">
    <source>
        <dbReference type="SAM" id="MobiDB-lite"/>
    </source>
</evidence>
<name>A0A5J9VF22_9POAL</name>
<evidence type="ECO:0000256" key="4">
    <source>
        <dbReference type="ARBA" id="ARBA00022750"/>
    </source>
</evidence>
<dbReference type="GO" id="GO:1990904">
    <property type="term" value="C:ribonucleoprotein complex"/>
    <property type="evidence" value="ECO:0007669"/>
    <property type="project" value="UniProtKB-KW"/>
</dbReference>
<reference evidence="12 13" key="1">
    <citation type="journal article" date="2019" name="Sci. Rep.">
        <title>A high-quality genome of Eragrostis curvula grass provides insights into Poaceae evolution and supports new strategies to enhance forage quality.</title>
        <authorList>
            <person name="Carballo J."/>
            <person name="Santos B.A.C.M."/>
            <person name="Zappacosta D."/>
            <person name="Garbus I."/>
            <person name="Selva J.P."/>
            <person name="Gallo C.A."/>
            <person name="Diaz A."/>
            <person name="Albertini E."/>
            <person name="Caccamo M."/>
            <person name="Echenique V."/>
        </authorList>
    </citation>
    <scope>NUCLEOTIDE SEQUENCE [LARGE SCALE GENOMIC DNA]</scope>
    <source>
        <strain evidence="13">cv. Victoria</strain>
        <tissue evidence="12">Leaf</tissue>
    </source>
</reference>
<dbReference type="Pfam" id="PF14541">
    <property type="entry name" value="TAXi_C"/>
    <property type="match status" value="1"/>
</dbReference>
<keyword evidence="3" id="KW-0645">Protease</keyword>
<evidence type="ECO:0000256" key="1">
    <source>
        <dbReference type="ARBA" id="ARBA00007447"/>
    </source>
</evidence>
<dbReference type="GO" id="GO:0005840">
    <property type="term" value="C:ribosome"/>
    <property type="evidence" value="ECO:0007669"/>
    <property type="project" value="UniProtKB-KW"/>
</dbReference>
<keyword evidence="6" id="KW-0689">Ribosomal protein</keyword>
<evidence type="ECO:0000313" key="13">
    <source>
        <dbReference type="Proteomes" id="UP000324897"/>
    </source>
</evidence>
<feature type="transmembrane region" description="Helical" evidence="10">
    <location>
        <begin position="152"/>
        <end position="171"/>
    </location>
</feature>
<organism evidence="12 13">
    <name type="scientific">Eragrostis curvula</name>
    <name type="common">weeping love grass</name>
    <dbReference type="NCBI Taxonomy" id="38414"/>
    <lineage>
        <taxon>Eukaryota</taxon>
        <taxon>Viridiplantae</taxon>
        <taxon>Streptophyta</taxon>
        <taxon>Embryophyta</taxon>
        <taxon>Tracheophyta</taxon>
        <taxon>Spermatophyta</taxon>
        <taxon>Magnoliopsida</taxon>
        <taxon>Liliopsida</taxon>
        <taxon>Poales</taxon>
        <taxon>Poaceae</taxon>
        <taxon>PACMAD clade</taxon>
        <taxon>Chloridoideae</taxon>
        <taxon>Eragrostideae</taxon>
        <taxon>Eragrostidinae</taxon>
        <taxon>Eragrostis</taxon>
    </lineage>
</organism>
<dbReference type="OrthoDB" id="595818at2759"/>
<dbReference type="GO" id="GO:0006508">
    <property type="term" value="P:proteolysis"/>
    <property type="evidence" value="ECO:0007669"/>
    <property type="project" value="UniProtKB-KW"/>
</dbReference>
<evidence type="ECO:0000256" key="5">
    <source>
        <dbReference type="ARBA" id="ARBA00022801"/>
    </source>
</evidence>
<keyword evidence="7" id="KW-0325">Glycoprotein</keyword>
<evidence type="ECO:0000256" key="10">
    <source>
        <dbReference type="SAM" id="Phobius"/>
    </source>
</evidence>
<keyword evidence="13" id="KW-1185">Reference proteome</keyword>
<sequence>MALALASPMASLSLHSGRISAAAIGGVARPCRAAPMGASASPFLRSSFVSSSSTSSASASPASLSAAVSASLAFTSSSSFAGSSLGIQFSYNRVTTRRSRGFQIRAGKAALCMTKRSRSRKSLARTHGFRRRMRTTAGRRVLKRRRDKGRKVSPMLVITSIAALALTLLFITGDAAVHGLVDAAALPSGDSAIHEVAAAAPPPSDYSAIHEVAAAAAAPPPLSGDSAVHEPVAASPSGEPPFNGGFSLPIIHWNAPTSPLRDPTITTLDLFRDEIKLASSLAEASASEKMLVPFHFRRGMYLAHLRIGGSLDRISSRYLMFDTGTDLSWTQCAPCNSCSKGKYPPYDPSRSSTFHSVSCDDPLCEHSPRTSCDPSQAQCNFLRTYGDGSIAIGYLVSDTFHFSLEGNDDYHFEPEVVFGCALSESSTFVREYNTGLLGLSASRLSFAAQVRVDKFSYCVPAPPRRGGDEQEPRSSYLRFGSEARLSGKQIPFELRDQDKYHVYLKSVTYQHGTRLNQQQPVPIFNGDEAGNMPMLVDSGTLALQLPGTILFPLLKNIEARISLSRVRFTDNQNAFCYIGNMADVEEVSVTLGFVGGAEMELFTDSLFFEYLSNMICLAVTVQEMAVLGMSAQVNANMGFHLSDKWISIDQSGCGP</sequence>